<dbReference type="OrthoDB" id="7839302at2"/>
<dbReference type="RefSeq" id="WP_072835731.1">
    <property type="nucleotide sequence ID" value="NZ_FQUU01000010.1"/>
</dbReference>
<dbReference type="EMBL" id="FQUU01000010">
    <property type="protein sequence ID" value="SHF41294.1"/>
    <property type="molecule type" value="Genomic_DNA"/>
</dbReference>
<dbReference type="InterPro" id="IPR016097">
    <property type="entry name" value="DUF695"/>
</dbReference>
<organism evidence="2 3">
    <name type="scientific">Flavisolibacter ginsengisoli DSM 18119</name>
    <dbReference type="NCBI Taxonomy" id="1121884"/>
    <lineage>
        <taxon>Bacteria</taxon>
        <taxon>Pseudomonadati</taxon>
        <taxon>Bacteroidota</taxon>
        <taxon>Chitinophagia</taxon>
        <taxon>Chitinophagales</taxon>
        <taxon>Chitinophagaceae</taxon>
        <taxon>Flavisolibacter</taxon>
    </lineage>
</organism>
<dbReference type="Proteomes" id="UP000184048">
    <property type="component" value="Unassembled WGS sequence"/>
</dbReference>
<reference evidence="2 3" key="1">
    <citation type="submission" date="2016-11" db="EMBL/GenBank/DDBJ databases">
        <authorList>
            <person name="Jaros S."/>
            <person name="Januszkiewicz K."/>
            <person name="Wedrychowicz H."/>
        </authorList>
    </citation>
    <scope>NUCLEOTIDE SEQUENCE [LARGE SCALE GENOMIC DNA]</scope>
    <source>
        <strain evidence="2 3">DSM 18119</strain>
    </source>
</reference>
<accession>A0A1M5BFK8</accession>
<feature type="domain" description="DUF695" evidence="1">
    <location>
        <begin position="14"/>
        <end position="131"/>
    </location>
</feature>
<evidence type="ECO:0000313" key="2">
    <source>
        <dbReference type="EMBL" id="SHF41294.1"/>
    </source>
</evidence>
<sequence>MKSNNATYSGFEFEVDGYPALAIINSDLKNLENKSQYPYSVFIELVPDSFNENGHPEDEEYDYLNDVEKKIIEYLEGQTQTVHVGHTTLYRTREIIFYTKDRDAVSNFLESFLETIERESSFDIEEDSSWENVSAFYELL</sequence>
<keyword evidence="3" id="KW-1185">Reference proteome</keyword>
<gene>
    <name evidence="2" type="ORF">SAMN02745131_02563</name>
</gene>
<dbReference type="STRING" id="1121884.SAMN02745131_02563"/>
<proteinExistence type="predicted"/>
<evidence type="ECO:0000259" key="1">
    <source>
        <dbReference type="Pfam" id="PF05117"/>
    </source>
</evidence>
<protein>
    <recommendedName>
        <fullName evidence="1">DUF695 domain-containing protein</fullName>
    </recommendedName>
</protein>
<dbReference type="AlphaFoldDB" id="A0A1M5BFK8"/>
<evidence type="ECO:0000313" key="3">
    <source>
        <dbReference type="Proteomes" id="UP000184048"/>
    </source>
</evidence>
<name>A0A1M5BFK8_9BACT</name>
<dbReference type="Pfam" id="PF05117">
    <property type="entry name" value="DUF695"/>
    <property type="match status" value="1"/>
</dbReference>